<keyword evidence="2" id="KW-1185">Reference proteome</keyword>
<evidence type="ECO:0000313" key="2">
    <source>
        <dbReference type="Proteomes" id="UP001341840"/>
    </source>
</evidence>
<accession>A0ABU6W9B7</accession>
<proteinExistence type="predicted"/>
<name>A0ABU6W9B7_9FABA</name>
<comment type="caution">
    <text evidence="1">The sequence shown here is derived from an EMBL/GenBank/DDBJ whole genome shotgun (WGS) entry which is preliminary data.</text>
</comment>
<sequence>MLRSGHLTIVQRILNGVPNLSDQNDSFFLVGHLFMALFSKNWVSGLVRNIAPTWELESFGPSLQGDLFDVFRTVCELADRFSYGDDFPDSFIPAATCLLKLFWRRKMLHFFFADVLRRNDDFLLGFEGVRFSKFL</sequence>
<protein>
    <submittedName>
        <fullName evidence="1">Uncharacterized protein</fullName>
    </submittedName>
</protein>
<organism evidence="1 2">
    <name type="scientific">Stylosanthes scabra</name>
    <dbReference type="NCBI Taxonomy" id="79078"/>
    <lineage>
        <taxon>Eukaryota</taxon>
        <taxon>Viridiplantae</taxon>
        <taxon>Streptophyta</taxon>
        <taxon>Embryophyta</taxon>
        <taxon>Tracheophyta</taxon>
        <taxon>Spermatophyta</taxon>
        <taxon>Magnoliopsida</taxon>
        <taxon>eudicotyledons</taxon>
        <taxon>Gunneridae</taxon>
        <taxon>Pentapetalae</taxon>
        <taxon>rosids</taxon>
        <taxon>fabids</taxon>
        <taxon>Fabales</taxon>
        <taxon>Fabaceae</taxon>
        <taxon>Papilionoideae</taxon>
        <taxon>50 kb inversion clade</taxon>
        <taxon>dalbergioids sensu lato</taxon>
        <taxon>Dalbergieae</taxon>
        <taxon>Pterocarpus clade</taxon>
        <taxon>Stylosanthes</taxon>
    </lineage>
</organism>
<dbReference type="EMBL" id="JASCZI010181321">
    <property type="protein sequence ID" value="MED6181810.1"/>
    <property type="molecule type" value="Genomic_DNA"/>
</dbReference>
<evidence type="ECO:0000313" key="1">
    <source>
        <dbReference type="EMBL" id="MED6181810.1"/>
    </source>
</evidence>
<reference evidence="1 2" key="1">
    <citation type="journal article" date="2023" name="Plants (Basel)">
        <title>Bridging the Gap: Combining Genomics and Transcriptomics Approaches to Understand Stylosanthes scabra, an Orphan Legume from the Brazilian Caatinga.</title>
        <authorList>
            <person name="Ferreira-Neto J.R.C."/>
            <person name="da Silva M.D."/>
            <person name="Binneck E."/>
            <person name="de Melo N.F."/>
            <person name="da Silva R.H."/>
            <person name="de Melo A.L.T.M."/>
            <person name="Pandolfi V."/>
            <person name="Bustamante F.O."/>
            <person name="Brasileiro-Vidal A.C."/>
            <person name="Benko-Iseppon A.M."/>
        </authorList>
    </citation>
    <scope>NUCLEOTIDE SEQUENCE [LARGE SCALE GENOMIC DNA]</scope>
    <source>
        <tissue evidence="1">Leaves</tissue>
    </source>
</reference>
<dbReference type="Proteomes" id="UP001341840">
    <property type="component" value="Unassembled WGS sequence"/>
</dbReference>
<gene>
    <name evidence="1" type="ORF">PIB30_022839</name>
</gene>